<dbReference type="Gene3D" id="1.20.1250.20">
    <property type="entry name" value="MFS general substrate transporter like domains"/>
    <property type="match status" value="1"/>
</dbReference>
<keyword evidence="5 8" id="KW-1133">Transmembrane helix</keyword>
<feature type="transmembrane region" description="Helical" evidence="8">
    <location>
        <begin position="326"/>
        <end position="344"/>
    </location>
</feature>
<dbReference type="Proteomes" id="UP000654345">
    <property type="component" value="Unassembled WGS sequence"/>
</dbReference>
<keyword evidence="2" id="KW-0813">Transport</keyword>
<feature type="compositionally biased region" description="Polar residues" evidence="7">
    <location>
        <begin position="1"/>
        <end position="17"/>
    </location>
</feature>
<dbReference type="PANTHER" id="PTHR42718">
    <property type="entry name" value="MAJOR FACILITATOR SUPERFAMILY MULTIDRUG TRANSPORTER MFSC"/>
    <property type="match status" value="1"/>
</dbReference>
<dbReference type="RefSeq" id="WP_201376570.1">
    <property type="nucleotide sequence ID" value="NZ_BNJG01000005.1"/>
</dbReference>
<evidence type="ECO:0000256" key="1">
    <source>
        <dbReference type="ARBA" id="ARBA00004651"/>
    </source>
</evidence>
<reference evidence="10 11" key="1">
    <citation type="journal article" date="2021" name="Int. J. Syst. Evol. Microbiol.">
        <title>Reticulibacter mediterranei gen. nov., sp. nov., within the new family Reticulibacteraceae fam. nov., and Ktedonospora formicarum gen. nov., sp. nov., Ktedonobacter robiniae sp. nov., Dictyobacter formicarum sp. nov. and Dictyobacter arantiisoli sp. nov., belonging to the class Ktedonobacteria.</title>
        <authorList>
            <person name="Yabe S."/>
            <person name="Zheng Y."/>
            <person name="Wang C.M."/>
            <person name="Sakai Y."/>
            <person name="Abe K."/>
            <person name="Yokota A."/>
            <person name="Donadio S."/>
            <person name="Cavaletti L."/>
            <person name="Monciardini P."/>
        </authorList>
    </citation>
    <scope>NUCLEOTIDE SEQUENCE [LARGE SCALE GENOMIC DNA]</scope>
    <source>
        <strain evidence="10 11">SOSP1-30</strain>
    </source>
</reference>
<dbReference type="EMBL" id="BNJG01000005">
    <property type="protein sequence ID" value="GHO60455.1"/>
    <property type="molecule type" value="Genomic_DNA"/>
</dbReference>
<dbReference type="InterPro" id="IPR036259">
    <property type="entry name" value="MFS_trans_sf"/>
</dbReference>
<dbReference type="CDD" id="cd17321">
    <property type="entry name" value="MFS_MMR_MDR_like"/>
    <property type="match status" value="1"/>
</dbReference>
<keyword evidence="11" id="KW-1185">Reference proteome</keyword>
<feature type="transmembrane region" description="Helical" evidence="8">
    <location>
        <begin position="432"/>
        <end position="453"/>
    </location>
</feature>
<dbReference type="Gene3D" id="1.20.1720.10">
    <property type="entry name" value="Multidrug resistance protein D"/>
    <property type="match status" value="1"/>
</dbReference>
<feature type="transmembrane region" description="Helical" evidence="8">
    <location>
        <begin position="224"/>
        <end position="244"/>
    </location>
</feature>
<organism evidence="10 11">
    <name type="scientific">Ktedonobacter robiniae</name>
    <dbReference type="NCBI Taxonomy" id="2778365"/>
    <lineage>
        <taxon>Bacteria</taxon>
        <taxon>Bacillati</taxon>
        <taxon>Chloroflexota</taxon>
        <taxon>Ktedonobacteria</taxon>
        <taxon>Ktedonobacterales</taxon>
        <taxon>Ktedonobacteraceae</taxon>
        <taxon>Ktedonobacter</taxon>
    </lineage>
</organism>
<dbReference type="SUPFAM" id="SSF103473">
    <property type="entry name" value="MFS general substrate transporter"/>
    <property type="match status" value="2"/>
</dbReference>
<evidence type="ECO:0000256" key="5">
    <source>
        <dbReference type="ARBA" id="ARBA00022989"/>
    </source>
</evidence>
<comment type="subcellular location">
    <subcellularLocation>
        <location evidence="1">Cell membrane</location>
        <topology evidence="1">Multi-pass membrane protein</topology>
    </subcellularLocation>
</comment>
<dbReference type="InterPro" id="IPR011701">
    <property type="entry name" value="MFS"/>
</dbReference>
<comment type="caution">
    <text evidence="10">The sequence shown here is derived from an EMBL/GenBank/DDBJ whole genome shotgun (WGS) entry which is preliminary data.</text>
</comment>
<feature type="transmembrane region" description="Helical" evidence="8">
    <location>
        <begin position="129"/>
        <end position="150"/>
    </location>
</feature>
<feature type="transmembrane region" description="Helical" evidence="8">
    <location>
        <begin position="293"/>
        <end position="314"/>
    </location>
</feature>
<evidence type="ECO:0000259" key="9">
    <source>
        <dbReference type="PROSITE" id="PS50850"/>
    </source>
</evidence>
<dbReference type="NCBIfam" id="TIGR00711">
    <property type="entry name" value="efflux_EmrB"/>
    <property type="match status" value="1"/>
</dbReference>
<dbReference type="InterPro" id="IPR020846">
    <property type="entry name" value="MFS_dom"/>
</dbReference>
<dbReference type="Pfam" id="PF07690">
    <property type="entry name" value="MFS_1"/>
    <property type="match status" value="2"/>
</dbReference>
<feature type="region of interest" description="Disordered" evidence="7">
    <location>
        <begin position="1"/>
        <end position="28"/>
    </location>
</feature>
<keyword evidence="3" id="KW-1003">Cell membrane</keyword>
<accession>A0ABQ3V759</accession>
<dbReference type="InterPro" id="IPR005829">
    <property type="entry name" value="Sugar_transporter_CS"/>
</dbReference>
<evidence type="ECO:0000256" key="8">
    <source>
        <dbReference type="SAM" id="Phobius"/>
    </source>
</evidence>
<dbReference type="PROSITE" id="PS00216">
    <property type="entry name" value="SUGAR_TRANSPORT_1"/>
    <property type="match status" value="1"/>
</dbReference>
<evidence type="ECO:0000313" key="11">
    <source>
        <dbReference type="Proteomes" id="UP000654345"/>
    </source>
</evidence>
<protein>
    <submittedName>
        <fullName evidence="10">MFS transporter</fullName>
    </submittedName>
</protein>
<dbReference type="PRINTS" id="PR01036">
    <property type="entry name" value="TCRTETB"/>
</dbReference>
<name>A0ABQ3V759_9CHLR</name>
<gene>
    <name evidence="10" type="ORF">KSB_89300</name>
</gene>
<dbReference type="PANTHER" id="PTHR42718:SF46">
    <property type="entry name" value="BLR6921 PROTEIN"/>
    <property type="match status" value="1"/>
</dbReference>
<evidence type="ECO:0000256" key="4">
    <source>
        <dbReference type="ARBA" id="ARBA00022692"/>
    </source>
</evidence>
<dbReference type="InterPro" id="IPR004638">
    <property type="entry name" value="EmrB-like"/>
</dbReference>
<feature type="transmembrane region" description="Helical" evidence="8">
    <location>
        <begin position="103"/>
        <end position="123"/>
    </location>
</feature>
<feature type="transmembrane region" description="Helical" evidence="8">
    <location>
        <begin position="35"/>
        <end position="61"/>
    </location>
</feature>
<feature type="transmembrane region" description="Helical" evidence="8">
    <location>
        <begin position="73"/>
        <end position="91"/>
    </location>
</feature>
<feature type="transmembrane region" description="Helical" evidence="8">
    <location>
        <begin position="381"/>
        <end position="398"/>
    </location>
</feature>
<keyword evidence="6 8" id="KW-0472">Membrane</keyword>
<evidence type="ECO:0000256" key="2">
    <source>
        <dbReference type="ARBA" id="ARBA00022448"/>
    </source>
</evidence>
<feature type="transmembrane region" description="Helical" evidence="8">
    <location>
        <begin position="192"/>
        <end position="212"/>
    </location>
</feature>
<evidence type="ECO:0000256" key="7">
    <source>
        <dbReference type="SAM" id="MobiDB-lite"/>
    </source>
</evidence>
<dbReference type="PROSITE" id="PS50850">
    <property type="entry name" value="MFS"/>
    <property type="match status" value="1"/>
</dbReference>
<feature type="transmembrane region" description="Helical" evidence="8">
    <location>
        <begin position="473"/>
        <end position="493"/>
    </location>
</feature>
<feature type="transmembrane region" description="Helical" evidence="8">
    <location>
        <begin position="250"/>
        <end position="272"/>
    </location>
</feature>
<feature type="domain" description="Major facilitator superfamily (MFS) profile" evidence="9">
    <location>
        <begin position="37"/>
        <end position="499"/>
    </location>
</feature>
<proteinExistence type="predicted"/>
<feature type="transmembrane region" description="Helical" evidence="8">
    <location>
        <begin position="162"/>
        <end position="186"/>
    </location>
</feature>
<sequence length="501" mass="52018">MRLPQAQSHQQSATFALSQPAPDSRGAGKETAGKWTIFFLVAIGIFMATLDTSIVNISLPLIAQNFGVPLSGAIEWVVIAYLVTTTALLLTAGRLADLLGRKAVWIAGLLLFTASSALCGLAPSLSLLITARAVQGVGGALVMAVSPAMLTSAFPARERGRALGINAMNVALGTSSGPILGGLLTASFSWRWIFFVNVPVGLLGLVASLLILKERAHFKTGRFDPLGAILIAVSMAGLTAGLSFGQELGWTSPLILLALLVGLLALVTLPFVERRVPNPVMVLALLRNRVFDSSLVSLLLSFLALFAVSVLMPFSLEQLHGFSPLQAGLLLTPVPLTLALIAPVSGRLSDRIGSHWLAAGGLAIACLGLILMSQLNEHSSIFGLIWRMILTSIGQGLFQAPNNSALLGAAPRDLQGSASGFLATARTMGQSVSVALAGAIFVGLGGAAAGNILVTHPGGVLLAESQRIFDTAFQATFLACAAIAALGIVASLVRGKEERQK</sequence>
<evidence type="ECO:0000313" key="10">
    <source>
        <dbReference type="EMBL" id="GHO60455.1"/>
    </source>
</evidence>
<evidence type="ECO:0000256" key="6">
    <source>
        <dbReference type="ARBA" id="ARBA00023136"/>
    </source>
</evidence>
<keyword evidence="4 8" id="KW-0812">Transmembrane</keyword>
<feature type="transmembrane region" description="Helical" evidence="8">
    <location>
        <begin position="356"/>
        <end position="375"/>
    </location>
</feature>
<evidence type="ECO:0000256" key="3">
    <source>
        <dbReference type="ARBA" id="ARBA00022475"/>
    </source>
</evidence>